<accession>A0AAD7H864</accession>
<proteinExistence type="predicted"/>
<reference evidence="1" key="1">
    <citation type="submission" date="2023-03" db="EMBL/GenBank/DDBJ databases">
        <title>Massive genome expansion in bonnet fungi (Mycena s.s.) driven by repeated elements and novel gene families across ecological guilds.</title>
        <authorList>
            <consortium name="Lawrence Berkeley National Laboratory"/>
            <person name="Harder C.B."/>
            <person name="Miyauchi S."/>
            <person name="Viragh M."/>
            <person name="Kuo A."/>
            <person name="Thoen E."/>
            <person name="Andreopoulos B."/>
            <person name="Lu D."/>
            <person name="Skrede I."/>
            <person name="Drula E."/>
            <person name="Henrissat B."/>
            <person name="Morin E."/>
            <person name="Kohler A."/>
            <person name="Barry K."/>
            <person name="LaButti K."/>
            <person name="Morin E."/>
            <person name="Salamov A."/>
            <person name="Lipzen A."/>
            <person name="Mereny Z."/>
            <person name="Hegedus B."/>
            <person name="Baldrian P."/>
            <person name="Stursova M."/>
            <person name="Weitz H."/>
            <person name="Taylor A."/>
            <person name="Grigoriev I.V."/>
            <person name="Nagy L.G."/>
            <person name="Martin F."/>
            <person name="Kauserud H."/>
        </authorList>
    </citation>
    <scope>NUCLEOTIDE SEQUENCE</scope>
    <source>
        <strain evidence="1">CBHHK182m</strain>
    </source>
</reference>
<dbReference type="EMBL" id="JARKIB010000326">
    <property type="protein sequence ID" value="KAJ7714351.1"/>
    <property type="molecule type" value="Genomic_DNA"/>
</dbReference>
<gene>
    <name evidence="1" type="ORF">B0H16DRAFT_1618724</name>
</gene>
<evidence type="ECO:0000313" key="2">
    <source>
        <dbReference type="Proteomes" id="UP001215598"/>
    </source>
</evidence>
<evidence type="ECO:0000313" key="1">
    <source>
        <dbReference type="EMBL" id="KAJ7714351.1"/>
    </source>
</evidence>
<name>A0AAD7H864_9AGAR</name>
<organism evidence="1 2">
    <name type="scientific">Mycena metata</name>
    <dbReference type="NCBI Taxonomy" id="1033252"/>
    <lineage>
        <taxon>Eukaryota</taxon>
        <taxon>Fungi</taxon>
        <taxon>Dikarya</taxon>
        <taxon>Basidiomycota</taxon>
        <taxon>Agaricomycotina</taxon>
        <taxon>Agaricomycetes</taxon>
        <taxon>Agaricomycetidae</taxon>
        <taxon>Agaricales</taxon>
        <taxon>Marasmiineae</taxon>
        <taxon>Mycenaceae</taxon>
        <taxon>Mycena</taxon>
    </lineage>
</organism>
<dbReference type="AlphaFoldDB" id="A0AAD7H864"/>
<protein>
    <submittedName>
        <fullName evidence="1">Uncharacterized protein</fullName>
    </submittedName>
</protein>
<comment type="caution">
    <text evidence="1">The sequence shown here is derived from an EMBL/GenBank/DDBJ whole genome shotgun (WGS) entry which is preliminary data.</text>
</comment>
<dbReference type="Proteomes" id="UP001215598">
    <property type="component" value="Unassembled WGS sequence"/>
</dbReference>
<keyword evidence="2" id="KW-1185">Reference proteome</keyword>
<sequence>MPSYSESLAELRAEGPRVSEYLPLFHMDAAEIPSDATFEPQFECSPVLKSSRAQFYHTIRPLLVIPSFDSEATSVCALEALYLSARDEKRIQQLLDLDTYFKVIMRTWEDQYAGTTLLDKDNEHMRCERIELRIWLGMYAELEDYLDRWDIYATELALRHGRLHICSAGFYMITDLVKELNNKYPRLKRAFNPHFSDRTLMKKEKKIVSSISILFLQTQPLQDNRGSLQPLLSESKC</sequence>